<dbReference type="SMART" id="SM01032">
    <property type="entry name" value="BHD_3"/>
    <property type="match status" value="1"/>
</dbReference>
<evidence type="ECO:0000259" key="8">
    <source>
        <dbReference type="SMART" id="SM01031"/>
    </source>
</evidence>
<evidence type="ECO:0000256" key="3">
    <source>
        <dbReference type="ARBA" id="ARBA00022763"/>
    </source>
</evidence>
<dbReference type="InterPro" id="IPR038765">
    <property type="entry name" value="Papain-like_cys_pep_sf"/>
</dbReference>
<dbReference type="Pfam" id="PF10405">
    <property type="entry name" value="BHD_3"/>
    <property type="match status" value="1"/>
</dbReference>
<dbReference type="Pfam" id="PF03835">
    <property type="entry name" value="Rad4"/>
    <property type="match status" value="1"/>
</dbReference>
<feature type="domain" description="Rad4 beta-hairpin" evidence="7">
    <location>
        <begin position="452"/>
        <end position="503"/>
    </location>
</feature>
<organism evidence="10 11">
    <name type="scientific">Symbiochloris irregularis</name>
    <dbReference type="NCBI Taxonomy" id="706552"/>
    <lineage>
        <taxon>Eukaryota</taxon>
        <taxon>Viridiplantae</taxon>
        <taxon>Chlorophyta</taxon>
        <taxon>core chlorophytes</taxon>
        <taxon>Trebouxiophyceae</taxon>
        <taxon>Trebouxiales</taxon>
        <taxon>Trebouxiaceae</taxon>
        <taxon>Symbiochloris</taxon>
    </lineage>
</organism>
<protein>
    <recommendedName>
        <fullName evidence="12">DNA repair protein Rad4</fullName>
    </recommendedName>
</protein>
<dbReference type="InterPro" id="IPR018327">
    <property type="entry name" value="BHD_2"/>
</dbReference>
<feature type="region of interest" description="Disordered" evidence="6">
    <location>
        <begin position="275"/>
        <end position="299"/>
    </location>
</feature>
<dbReference type="GO" id="GO:0005737">
    <property type="term" value="C:cytoplasm"/>
    <property type="evidence" value="ECO:0007669"/>
    <property type="project" value="TreeGrafter"/>
</dbReference>
<feature type="compositionally biased region" description="Basic and acidic residues" evidence="6">
    <location>
        <begin position="43"/>
        <end position="58"/>
    </location>
</feature>
<evidence type="ECO:0000256" key="4">
    <source>
        <dbReference type="ARBA" id="ARBA00023204"/>
    </source>
</evidence>
<evidence type="ECO:0000256" key="1">
    <source>
        <dbReference type="ARBA" id="ARBA00004123"/>
    </source>
</evidence>
<dbReference type="GO" id="GO:0003697">
    <property type="term" value="F:single-stranded DNA binding"/>
    <property type="evidence" value="ECO:0007669"/>
    <property type="project" value="TreeGrafter"/>
</dbReference>
<dbReference type="InterPro" id="IPR036985">
    <property type="entry name" value="Transglutaminase-like_sf"/>
</dbReference>
<dbReference type="EMBL" id="JALJOQ010000043">
    <property type="protein sequence ID" value="KAK9805417.1"/>
    <property type="molecule type" value="Genomic_DNA"/>
</dbReference>
<evidence type="ECO:0000256" key="2">
    <source>
        <dbReference type="ARBA" id="ARBA00009525"/>
    </source>
</evidence>
<dbReference type="Pfam" id="PF10404">
    <property type="entry name" value="BHD_2"/>
    <property type="match status" value="1"/>
</dbReference>
<evidence type="ECO:0000313" key="11">
    <source>
        <dbReference type="Proteomes" id="UP001465755"/>
    </source>
</evidence>
<dbReference type="PANTHER" id="PTHR12135">
    <property type="entry name" value="DNA REPAIR PROTEIN XP-C / RAD4"/>
    <property type="match status" value="1"/>
</dbReference>
<dbReference type="PANTHER" id="PTHR12135:SF0">
    <property type="entry name" value="DNA REPAIR PROTEIN COMPLEMENTING XP-C CELLS"/>
    <property type="match status" value="1"/>
</dbReference>
<feature type="region of interest" description="Disordered" evidence="6">
    <location>
        <begin position="513"/>
        <end position="564"/>
    </location>
</feature>
<keyword evidence="5" id="KW-0539">Nucleus</keyword>
<dbReference type="InterPro" id="IPR004583">
    <property type="entry name" value="DNA_repair_Rad4"/>
</dbReference>
<name>A0AAW1P9V8_9CHLO</name>
<evidence type="ECO:0000313" key="10">
    <source>
        <dbReference type="EMBL" id="KAK9805417.1"/>
    </source>
</evidence>
<dbReference type="SMART" id="SM01030">
    <property type="entry name" value="BHD_1"/>
    <property type="match status" value="1"/>
</dbReference>
<dbReference type="SMART" id="SM01031">
    <property type="entry name" value="BHD_2"/>
    <property type="match status" value="1"/>
</dbReference>
<proteinExistence type="inferred from homology"/>
<dbReference type="GO" id="GO:0071942">
    <property type="term" value="C:XPC complex"/>
    <property type="evidence" value="ECO:0007669"/>
    <property type="project" value="TreeGrafter"/>
</dbReference>
<comment type="subcellular location">
    <subcellularLocation>
        <location evidence="1">Nucleus</location>
    </subcellularLocation>
</comment>
<dbReference type="InterPro" id="IPR018326">
    <property type="entry name" value="Rad4_beta-hairpin_dom1"/>
</dbReference>
<feature type="compositionally biased region" description="Polar residues" evidence="6">
    <location>
        <begin position="222"/>
        <end position="233"/>
    </location>
</feature>
<dbReference type="Pfam" id="PF10403">
    <property type="entry name" value="BHD_1"/>
    <property type="match status" value="1"/>
</dbReference>
<gene>
    <name evidence="10" type="ORF">WJX73_002963</name>
</gene>
<evidence type="ECO:0000256" key="6">
    <source>
        <dbReference type="SAM" id="MobiDB-lite"/>
    </source>
</evidence>
<dbReference type="GO" id="GO:0006298">
    <property type="term" value="P:mismatch repair"/>
    <property type="evidence" value="ECO:0007669"/>
    <property type="project" value="TreeGrafter"/>
</dbReference>
<keyword evidence="11" id="KW-1185">Reference proteome</keyword>
<comment type="similarity">
    <text evidence="2">Belongs to the XPC family.</text>
</comment>
<feature type="region of interest" description="Disordered" evidence="6">
    <location>
        <begin position="198"/>
        <end position="253"/>
    </location>
</feature>
<comment type="caution">
    <text evidence="10">The sequence shown here is derived from an EMBL/GenBank/DDBJ whole genome shotgun (WGS) entry which is preliminary data.</text>
</comment>
<evidence type="ECO:0008006" key="12">
    <source>
        <dbReference type="Google" id="ProtNLM"/>
    </source>
</evidence>
<dbReference type="Gene3D" id="3.90.260.10">
    <property type="entry name" value="Transglutaminase-like"/>
    <property type="match status" value="1"/>
</dbReference>
<keyword evidence="4" id="KW-0234">DNA repair</keyword>
<feature type="domain" description="Rad4 beta-hairpin" evidence="9">
    <location>
        <begin position="585"/>
        <end position="660"/>
    </location>
</feature>
<dbReference type="SUPFAM" id="SSF54001">
    <property type="entry name" value="Cysteine proteinases"/>
    <property type="match status" value="1"/>
</dbReference>
<dbReference type="InterPro" id="IPR018328">
    <property type="entry name" value="Rad4_beta-hairpin_dom3"/>
</dbReference>
<feature type="domain" description="Rad4 beta-hairpin" evidence="8">
    <location>
        <begin position="505"/>
        <end position="578"/>
    </location>
</feature>
<dbReference type="GO" id="GO:0000111">
    <property type="term" value="C:nucleotide-excision repair factor 2 complex"/>
    <property type="evidence" value="ECO:0007669"/>
    <property type="project" value="TreeGrafter"/>
</dbReference>
<feature type="compositionally biased region" description="Acidic residues" evidence="6">
    <location>
        <begin position="545"/>
        <end position="555"/>
    </location>
</feature>
<feature type="region of interest" description="Disordered" evidence="6">
    <location>
        <begin position="1"/>
        <end position="70"/>
    </location>
</feature>
<evidence type="ECO:0000259" key="7">
    <source>
        <dbReference type="SMART" id="SM01030"/>
    </source>
</evidence>
<keyword evidence="3" id="KW-0227">DNA damage</keyword>
<evidence type="ECO:0000259" key="9">
    <source>
        <dbReference type="SMART" id="SM01032"/>
    </source>
</evidence>
<dbReference type="InterPro" id="IPR018325">
    <property type="entry name" value="Rad4/PNGase_transGLS-fold"/>
</dbReference>
<dbReference type="Proteomes" id="UP001465755">
    <property type="component" value="Unassembled WGS sequence"/>
</dbReference>
<dbReference type="InterPro" id="IPR042488">
    <property type="entry name" value="Rad4_BHD3_sf"/>
</dbReference>
<accession>A0AAW1P9V8</accession>
<dbReference type="AlphaFoldDB" id="A0AAW1P9V8"/>
<feature type="compositionally biased region" description="Basic and acidic residues" evidence="6">
    <location>
        <begin position="1"/>
        <end position="26"/>
    </location>
</feature>
<dbReference type="Gene3D" id="3.30.70.2460">
    <property type="entry name" value="Rad4, beta-hairpin domain BHD3"/>
    <property type="match status" value="1"/>
</dbReference>
<dbReference type="GO" id="GO:0006289">
    <property type="term" value="P:nucleotide-excision repair"/>
    <property type="evidence" value="ECO:0007669"/>
    <property type="project" value="InterPro"/>
</dbReference>
<evidence type="ECO:0000256" key="5">
    <source>
        <dbReference type="ARBA" id="ARBA00023242"/>
    </source>
</evidence>
<reference evidence="10 11" key="1">
    <citation type="journal article" date="2024" name="Nat. Commun.">
        <title>Phylogenomics reveals the evolutionary origins of lichenization in chlorophyte algae.</title>
        <authorList>
            <person name="Puginier C."/>
            <person name="Libourel C."/>
            <person name="Otte J."/>
            <person name="Skaloud P."/>
            <person name="Haon M."/>
            <person name="Grisel S."/>
            <person name="Petersen M."/>
            <person name="Berrin J.G."/>
            <person name="Delaux P.M."/>
            <person name="Dal Grande F."/>
            <person name="Keller J."/>
        </authorList>
    </citation>
    <scope>NUCLEOTIDE SEQUENCE [LARGE SCALE GENOMIC DNA]</scope>
    <source>
        <strain evidence="10 11">SAG 2036</strain>
    </source>
</reference>
<dbReference type="GO" id="GO:0003684">
    <property type="term" value="F:damaged DNA binding"/>
    <property type="evidence" value="ECO:0007669"/>
    <property type="project" value="InterPro"/>
</dbReference>
<sequence>MPPKKGDNKAASKASDETPSRGRDKSAAAQTLAGVSSAGVDAFLDKRSDKEQKEEGTTKKPRQRFSKVDREVAVTTHRMHLMCLLARGQQFDVAASDPLVQAVASSLLPGDLSASLSASHNPNPAVLPVAMEWFRNAFNVLTEHSRDQQQDDSPAERLQACAATQSGSPEEAVALFAAVLRSQSLLVRIVRVLDGAKEASPGEDAEAVQGGTRKKAKASAAQSPPHQTVQDLTVESDTEAPEGPSASGEALAQEQRKLKGDLEFENQLSMALQASAAGVRADSQPAKEGSPQADSSIHDKAQQAFIARRHNRGAFKGDQGGGNRTQAQGAAWGRGRAVGDLGDVWVEVYCASAAGGRWVCVDPLRGIVDRPDDVESAAARMGPLAYVVAFAGGGAKDVTKRYVASFVTAEKHRDSAWFAQTLAPLRNLEGQAAAFMVIDREDRELHDKVAAERAGVPTTIDGFRNHERYVLHRFIGRYQALLPETGALGMHKGEAFYPRSALQDLHTADVWQRQGRQVREGEAPAKSVRKRGTKPPPTVNVPPAFEDDEEGDEETPASPKGPETHLYGLWQTQGWQAPVAMDGIVPKNDRGNVHVPPFASALPQGTVHIRKPRLGPVCKQLGLDYAPAMLGFEIRAGRSVPVIEGIVVCADVEQLVLDAYEAAEQDRIERAEARAAAEAATTWRQLLNAVLARMRVQRDHATPTWERPNYHASPNFKKAAAASKRQGIHVYVPYG</sequence>